<keyword evidence="1" id="KW-0408">Iron</keyword>
<evidence type="ECO:0000256" key="1">
    <source>
        <dbReference type="ARBA" id="ARBA00023004"/>
    </source>
</evidence>
<comment type="caution">
    <text evidence="3">The sequence shown here is derived from an EMBL/GenBank/DDBJ whole genome shotgun (WGS) entry which is preliminary data.</text>
</comment>
<accession>A0A9D1SWU2</accession>
<evidence type="ECO:0000259" key="2">
    <source>
        <dbReference type="SMART" id="SM00899"/>
    </source>
</evidence>
<dbReference type="AlphaFoldDB" id="A0A9D1SWU2"/>
<dbReference type="SUPFAM" id="SSF50037">
    <property type="entry name" value="C-terminal domain of transcriptional repressors"/>
    <property type="match status" value="1"/>
</dbReference>
<name>A0A9D1SWU2_9FIRM</name>
<dbReference type="InterPro" id="IPR052713">
    <property type="entry name" value="FeoA"/>
</dbReference>
<dbReference type="Gene3D" id="2.30.30.90">
    <property type="match status" value="1"/>
</dbReference>
<sequence length="77" mass="8368">MQKTLNLFRPGERGAVVRIAGEGAVKRRLFDMGLTPSAEVVFLKAAPLGDPVEVEIRGYRLSLRKAEAASVVMEVKA</sequence>
<dbReference type="Proteomes" id="UP000886891">
    <property type="component" value="Unassembled WGS sequence"/>
</dbReference>
<feature type="domain" description="Ferrous iron transporter FeoA-like" evidence="2">
    <location>
        <begin position="3"/>
        <end position="75"/>
    </location>
</feature>
<evidence type="ECO:0000313" key="3">
    <source>
        <dbReference type="EMBL" id="HIU99498.1"/>
    </source>
</evidence>
<dbReference type="EMBL" id="DVOH01000002">
    <property type="protein sequence ID" value="HIU99498.1"/>
    <property type="molecule type" value="Genomic_DNA"/>
</dbReference>
<dbReference type="InterPro" id="IPR008988">
    <property type="entry name" value="Transcriptional_repressor_C"/>
</dbReference>
<proteinExistence type="predicted"/>
<reference evidence="3" key="1">
    <citation type="submission" date="2020-10" db="EMBL/GenBank/DDBJ databases">
        <authorList>
            <person name="Gilroy R."/>
        </authorList>
    </citation>
    <scope>NUCLEOTIDE SEQUENCE</scope>
    <source>
        <strain evidence="3">23406</strain>
    </source>
</reference>
<protein>
    <submittedName>
        <fullName evidence="3">Ferrous iron transport protein A</fullName>
    </submittedName>
</protein>
<dbReference type="InterPro" id="IPR038157">
    <property type="entry name" value="FeoA_core_dom"/>
</dbReference>
<dbReference type="PANTHER" id="PTHR42954">
    <property type="entry name" value="FE(2+) TRANSPORT PROTEIN A"/>
    <property type="match status" value="1"/>
</dbReference>
<evidence type="ECO:0000313" key="4">
    <source>
        <dbReference type="Proteomes" id="UP000886891"/>
    </source>
</evidence>
<dbReference type="GO" id="GO:0046914">
    <property type="term" value="F:transition metal ion binding"/>
    <property type="evidence" value="ECO:0007669"/>
    <property type="project" value="InterPro"/>
</dbReference>
<dbReference type="PANTHER" id="PTHR42954:SF2">
    <property type="entry name" value="FE(2+) TRANSPORT PROTEIN A"/>
    <property type="match status" value="1"/>
</dbReference>
<dbReference type="Pfam" id="PF04023">
    <property type="entry name" value="FeoA"/>
    <property type="match status" value="1"/>
</dbReference>
<dbReference type="SMART" id="SM00899">
    <property type="entry name" value="FeoA"/>
    <property type="match status" value="1"/>
</dbReference>
<reference evidence="3" key="2">
    <citation type="journal article" date="2021" name="PeerJ">
        <title>Extensive microbial diversity within the chicken gut microbiome revealed by metagenomics and culture.</title>
        <authorList>
            <person name="Gilroy R."/>
            <person name="Ravi A."/>
            <person name="Getino M."/>
            <person name="Pursley I."/>
            <person name="Horton D.L."/>
            <person name="Alikhan N.F."/>
            <person name="Baker D."/>
            <person name="Gharbi K."/>
            <person name="Hall N."/>
            <person name="Watson M."/>
            <person name="Adriaenssens E.M."/>
            <person name="Foster-Nyarko E."/>
            <person name="Jarju S."/>
            <person name="Secka A."/>
            <person name="Antonio M."/>
            <person name="Oren A."/>
            <person name="Chaudhuri R.R."/>
            <person name="La Ragione R."/>
            <person name="Hildebrand F."/>
            <person name="Pallen M.J."/>
        </authorList>
    </citation>
    <scope>NUCLEOTIDE SEQUENCE</scope>
    <source>
        <strain evidence="3">23406</strain>
    </source>
</reference>
<gene>
    <name evidence="3" type="ORF">IAB14_00095</name>
</gene>
<organism evidence="3 4">
    <name type="scientific">Candidatus Stercoripulliclostridium merdipullorum</name>
    <dbReference type="NCBI Taxonomy" id="2840952"/>
    <lineage>
        <taxon>Bacteria</taxon>
        <taxon>Bacillati</taxon>
        <taxon>Bacillota</taxon>
        <taxon>Clostridia</taxon>
        <taxon>Eubacteriales</taxon>
        <taxon>Candidatus Stercoripulliclostridium</taxon>
    </lineage>
</organism>
<dbReference type="InterPro" id="IPR007167">
    <property type="entry name" value="Fe-transptr_FeoA-like"/>
</dbReference>